<evidence type="ECO:0000259" key="4">
    <source>
        <dbReference type="Pfam" id="PF14226"/>
    </source>
</evidence>
<evidence type="ECO:0000256" key="3">
    <source>
        <dbReference type="ARBA" id="ARBA00023004"/>
    </source>
</evidence>
<dbReference type="InterPro" id="IPR027443">
    <property type="entry name" value="IPNS-like_sf"/>
</dbReference>
<protein>
    <submittedName>
        <fullName evidence="5">Flavonol synthase/flavanone 3-hydroxylase</fullName>
    </submittedName>
</protein>
<sequence>MGYKGERLGGDRRAPSSIIINHGVGGDVMEKMHGVGKEFFEMPVEDRACLYLEDPPFEIVRVATSFNINKEKVRSWRDSLRHPVYPPNVLWDKGPKKPLLYREITSEYSKEMRTLESKLLGLFSEALEVDENHLYKKFGEQYPQVMNLNYYLSCPRPDRSSGPL</sequence>
<proteinExistence type="predicted"/>
<dbReference type="PANTHER" id="PTHR10209">
    <property type="entry name" value="OXIDOREDUCTASE, 2OG-FE II OXYGENASE FAMILY PROTEIN"/>
    <property type="match status" value="1"/>
</dbReference>
<accession>A0AAV9D6S9</accession>
<reference evidence="5" key="1">
    <citation type="journal article" date="2023" name="Nat. Commun.">
        <title>Diploid and tetraploid genomes of Acorus and the evolution of monocots.</title>
        <authorList>
            <person name="Ma L."/>
            <person name="Liu K.W."/>
            <person name="Li Z."/>
            <person name="Hsiao Y.Y."/>
            <person name="Qi Y."/>
            <person name="Fu T."/>
            <person name="Tang G.D."/>
            <person name="Zhang D."/>
            <person name="Sun W.H."/>
            <person name="Liu D.K."/>
            <person name="Li Y."/>
            <person name="Chen G.Z."/>
            <person name="Liu X.D."/>
            <person name="Liao X.Y."/>
            <person name="Jiang Y.T."/>
            <person name="Yu X."/>
            <person name="Hao Y."/>
            <person name="Huang J."/>
            <person name="Zhao X.W."/>
            <person name="Ke S."/>
            <person name="Chen Y.Y."/>
            <person name="Wu W.L."/>
            <person name="Hsu J.L."/>
            <person name="Lin Y.F."/>
            <person name="Huang M.D."/>
            <person name="Li C.Y."/>
            <person name="Huang L."/>
            <person name="Wang Z.W."/>
            <person name="Zhao X."/>
            <person name="Zhong W.Y."/>
            <person name="Peng D.H."/>
            <person name="Ahmad S."/>
            <person name="Lan S."/>
            <person name="Zhang J.S."/>
            <person name="Tsai W.C."/>
            <person name="Van de Peer Y."/>
            <person name="Liu Z.J."/>
        </authorList>
    </citation>
    <scope>NUCLEOTIDE SEQUENCE</scope>
    <source>
        <strain evidence="5">CP</strain>
    </source>
</reference>
<dbReference type="Pfam" id="PF14226">
    <property type="entry name" value="DIOX_N"/>
    <property type="match status" value="1"/>
</dbReference>
<evidence type="ECO:0000256" key="2">
    <source>
        <dbReference type="ARBA" id="ARBA00023002"/>
    </source>
</evidence>
<dbReference type="AlphaFoldDB" id="A0AAV9D6S9"/>
<keyword evidence="2" id="KW-0560">Oxidoreductase</keyword>
<keyword evidence="6" id="KW-1185">Reference proteome</keyword>
<keyword evidence="1" id="KW-0479">Metal-binding</keyword>
<name>A0AAV9D6S9_ACOCL</name>
<reference evidence="5" key="2">
    <citation type="submission" date="2023-06" db="EMBL/GenBank/DDBJ databases">
        <authorList>
            <person name="Ma L."/>
            <person name="Liu K.-W."/>
            <person name="Li Z."/>
            <person name="Hsiao Y.-Y."/>
            <person name="Qi Y."/>
            <person name="Fu T."/>
            <person name="Tang G."/>
            <person name="Zhang D."/>
            <person name="Sun W.-H."/>
            <person name="Liu D.-K."/>
            <person name="Li Y."/>
            <person name="Chen G.-Z."/>
            <person name="Liu X.-D."/>
            <person name="Liao X.-Y."/>
            <person name="Jiang Y.-T."/>
            <person name="Yu X."/>
            <person name="Hao Y."/>
            <person name="Huang J."/>
            <person name="Zhao X.-W."/>
            <person name="Ke S."/>
            <person name="Chen Y.-Y."/>
            <person name="Wu W.-L."/>
            <person name="Hsu J.-L."/>
            <person name="Lin Y.-F."/>
            <person name="Huang M.-D."/>
            <person name="Li C.-Y."/>
            <person name="Huang L."/>
            <person name="Wang Z.-W."/>
            <person name="Zhao X."/>
            <person name="Zhong W.-Y."/>
            <person name="Peng D.-H."/>
            <person name="Ahmad S."/>
            <person name="Lan S."/>
            <person name="Zhang J.-S."/>
            <person name="Tsai W.-C."/>
            <person name="Van De Peer Y."/>
            <person name="Liu Z.-J."/>
        </authorList>
    </citation>
    <scope>NUCLEOTIDE SEQUENCE</scope>
    <source>
        <strain evidence="5">CP</strain>
        <tissue evidence="5">Leaves</tissue>
    </source>
</reference>
<comment type="caution">
    <text evidence="5">The sequence shown here is derived from an EMBL/GenBank/DDBJ whole genome shotgun (WGS) entry which is preliminary data.</text>
</comment>
<keyword evidence="3" id="KW-0408">Iron</keyword>
<dbReference type="SUPFAM" id="SSF51197">
    <property type="entry name" value="Clavaminate synthase-like"/>
    <property type="match status" value="1"/>
</dbReference>
<dbReference type="GO" id="GO:0016491">
    <property type="term" value="F:oxidoreductase activity"/>
    <property type="evidence" value="ECO:0007669"/>
    <property type="project" value="UniProtKB-KW"/>
</dbReference>
<gene>
    <name evidence="5" type="primary">FLS</name>
    <name evidence="5" type="ORF">QJS10_CPB15g01055</name>
</gene>
<dbReference type="Proteomes" id="UP001180020">
    <property type="component" value="Unassembled WGS sequence"/>
</dbReference>
<dbReference type="InterPro" id="IPR026992">
    <property type="entry name" value="DIOX_N"/>
</dbReference>
<evidence type="ECO:0000313" key="5">
    <source>
        <dbReference type="EMBL" id="KAK1296606.1"/>
    </source>
</evidence>
<evidence type="ECO:0000256" key="1">
    <source>
        <dbReference type="ARBA" id="ARBA00022723"/>
    </source>
</evidence>
<dbReference type="PANTHER" id="PTHR10209:SF751">
    <property type="entry name" value="OS06G0255100 PROTEIN"/>
    <property type="match status" value="1"/>
</dbReference>
<organism evidence="5 6">
    <name type="scientific">Acorus calamus</name>
    <name type="common">Sweet flag</name>
    <dbReference type="NCBI Taxonomy" id="4465"/>
    <lineage>
        <taxon>Eukaryota</taxon>
        <taxon>Viridiplantae</taxon>
        <taxon>Streptophyta</taxon>
        <taxon>Embryophyta</taxon>
        <taxon>Tracheophyta</taxon>
        <taxon>Spermatophyta</taxon>
        <taxon>Magnoliopsida</taxon>
        <taxon>Liliopsida</taxon>
        <taxon>Acoraceae</taxon>
        <taxon>Acorus</taxon>
    </lineage>
</organism>
<dbReference type="GO" id="GO:0046872">
    <property type="term" value="F:metal ion binding"/>
    <property type="evidence" value="ECO:0007669"/>
    <property type="project" value="UniProtKB-KW"/>
</dbReference>
<dbReference type="EMBL" id="JAUJYO010000015">
    <property type="protein sequence ID" value="KAK1296606.1"/>
    <property type="molecule type" value="Genomic_DNA"/>
</dbReference>
<feature type="domain" description="Non-haem dioxygenase N-terminal" evidence="4">
    <location>
        <begin position="19"/>
        <end position="87"/>
    </location>
</feature>
<evidence type="ECO:0000313" key="6">
    <source>
        <dbReference type="Proteomes" id="UP001180020"/>
    </source>
</evidence>
<dbReference type="Gene3D" id="2.60.120.330">
    <property type="entry name" value="B-lactam Antibiotic, Isopenicillin N Synthase, Chain"/>
    <property type="match status" value="1"/>
</dbReference>